<dbReference type="InterPro" id="IPR053157">
    <property type="entry name" value="Sterol_Uptake_Regulator"/>
</dbReference>
<dbReference type="EMBL" id="KV441474">
    <property type="protein sequence ID" value="OAG22512.1"/>
    <property type="molecule type" value="Genomic_DNA"/>
</dbReference>
<dbReference type="SMART" id="SM00066">
    <property type="entry name" value="GAL4"/>
    <property type="match status" value="1"/>
</dbReference>
<feature type="compositionally biased region" description="Polar residues" evidence="2">
    <location>
        <begin position="45"/>
        <end position="62"/>
    </location>
</feature>
<dbReference type="GO" id="GO:0001228">
    <property type="term" value="F:DNA-binding transcription activator activity, RNA polymerase II-specific"/>
    <property type="evidence" value="ECO:0007669"/>
    <property type="project" value="TreeGrafter"/>
</dbReference>
<dbReference type="PROSITE" id="PS00463">
    <property type="entry name" value="ZN2_CY6_FUNGAL_1"/>
    <property type="match status" value="1"/>
</dbReference>
<dbReference type="Pfam" id="PF00172">
    <property type="entry name" value="Zn_clus"/>
    <property type="match status" value="1"/>
</dbReference>
<dbReference type="RefSeq" id="XP_018387933.1">
    <property type="nucleotide sequence ID" value="XM_018523456.1"/>
</dbReference>
<evidence type="ECO:0000259" key="3">
    <source>
        <dbReference type="PROSITE" id="PS50048"/>
    </source>
</evidence>
<keyword evidence="5" id="KW-1185">Reference proteome</keyword>
<reference evidence="4 5" key="1">
    <citation type="submission" date="2016-05" db="EMBL/GenBank/DDBJ databases">
        <title>Comparative analysis of secretome profiles of manganese(II)-oxidizing ascomycete fungi.</title>
        <authorList>
            <consortium name="DOE Joint Genome Institute"/>
            <person name="Zeiner C.A."/>
            <person name="Purvine S.O."/>
            <person name="Zink E.M."/>
            <person name="Wu S."/>
            <person name="Pasa-Tolic L."/>
            <person name="Chaput D.L."/>
            <person name="Haridas S."/>
            <person name="Grigoriev I.V."/>
            <person name="Santelli C.M."/>
            <person name="Hansel C.M."/>
        </authorList>
    </citation>
    <scope>NUCLEOTIDE SEQUENCE [LARGE SCALE GENOMIC DNA]</scope>
    <source>
        <strain evidence="4 5">SRC1lrK2f</strain>
    </source>
</reference>
<accession>A0A177DU47</accession>
<dbReference type="OMA" id="RHSECEY"/>
<proteinExistence type="predicted"/>
<evidence type="ECO:0000313" key="4">
    <source>
        <dbReference type="EMBL" id="OAG22512.1"/>
    </source>
</evidence>
<dbReference type="Gene3D" id="4.10.240.10">
    <property type="entry name" value="Zn(2)-C6 fungal-type DNA-binding domain"/>
    <property type="match status" value="1"/>
</dbReference>
<name>A0A177DU47_ALTAL</name>
<dbReference type="VEuPathDB" id="FungiDB:CC77DRAFT_1007050"/>
<organism evidence="4 5">
    <name type="scientific">Alternaria alternata</name>
    <name type="common">Alternaria rot fungus</name>
    <name type="synonym">Torula alternata</name>
    <dbReference type="NCBI Taxonomy" id="5599"/>
    <lineage>
        <taxon>Eukaryota</taxon>
        <taxon>Fungi</taxon>
        <taxon>Dikarya</taxon>
        <taxon>Ascomycota</taxon>
        <taxon>Pezizomycotina</taxon>
        <taxon>Dothideomycetes</taxon>
        <taxon>Pleosporomycetidae</taxon>
        <taxon>Pleosporales</taxon>
        <taxon>Pleosporineae</taxon>
        <taxon>Pleosporaceae</taxon>
        <taxon>Alternaria</taxon>
        <taxon>Alternaria sect. Alternaria</taxon>
        <taxon>Alternaria alternata complex</taxon>
    </lineage>
</organism>
<dbReference type="InterPro" id="IPR001138">
    <property type="entry name" value="Zn2Cys6_DnaBD"/>
</dbReference>
<evidence type="ECO:0000256" key="2">
    <source>
        <dbReference type="SAM" id="MobiDB-lite"/>
    </source>
</evidence>
<gene>
    <name evidence="4" type="ORF">CC77DRAFT_1007050</name>
</gene>
<dbReference type="GeneID" id="29109050"/>
<dbReference type="InterPro" id="IPR036864">
    <property type="entry name" value="Zn2-C6_fun-type_DNA-bd_sf"/>
</dbReference>
<dbReference type="AlphaFoldDB" id="A0A177DU47"/>
<dbReference type="PANTHER" id="PTHR47784">
    <property type="entry name" value="STEROL UPTAKE CONTROL PROTEIN 2"/>
    <property type="match status" value="1"/>
</dbReference>
<dbReference type="SUPFAM" id="SSF57701">
    <property type="entry name" value="Zn2/Cys6 DNA-binding domain"/>
    <property type="match status" value="1"/>
</dbReference>
<dbReference type="Proteomes" id="UP000077248">
    <property type="component" value="Unassembled WGS sequence"/>
</dbReference>
<dbReference type="PROSITE" id="PS50048">
    <property type="entry name" value="ZN2_CY6_FUNGAL_2"/>
    <property type="match status" value="1"/>
</dbReference>
<evidence type="ECO:0000313" key="5">
    <source>
        <dbReference type="Proteomes" id="UP000077248"/>
    </source>
</evidence>
<dbReference type="Pfam" id="PF11951">
    <property type="entry name" value="Fungal_trans_2"/>
    <property type="match status" value="1"/>
</dbReference>
<sequence>MPRLGSKKSRSGCTQCKARRVKCDESRPCGACTRYRVECSLLGGASQSPPRSDTTSPRNTQAHAPDDPLTTNASPPTNGSAASPLGSGTIQEECVSSVPGSISTTEWMQDLELTHHYTAHAYQTMPGTEHVKQIWGFAVPQEAFKYPFLLHSILAFSANHLAYINPSKAAHFRIAASAHQSAALTSLNHAVANIGHLNCHAIFAAASMTVINAFADARAYNLDVLVETFQLVRGMDYVLNNVTDMLKKGPFAAIVLPVEETPKPPSLLSAFLVEIQALSRPTTAESSPDDLAAARAAEVLRNGLQYAMNSSTHPALRAAMIWPISVTPEFIEALKSRTHPGVRAILKHYCKLLEYASLDFWFFTGWRGISQHL</sequence>
<dbReference type="PANTHER" id="PTHR47784:SF5">
    <property type="entry name" value="STEROL UPTAKE CONTROL PROTEIN 2"/>
    <property type="match status" value="1"/>
</dbReference>
<feature type="domain" description="Zn(2)-C6 fungal-type" evidence="3">
    <location>
        <begin position="12"/>
        <end position="41"/>
    </location>
</feature>
<feature type="compositionally biased region" description="Polar residues" evidence="2">
    <location>
        <begin position="69"/>
        <end position="88"/>
    </location>
</feature>
<feature type="region of interest" description="Disordered" evidence="2">
    <location>
        <begin position="43"/>
        <end position="88"/>
    </location>
</feature>
<protein>
    <recommendedName>
        <fullName evidence="3">Zn(2)-C6 fungal-type domain-containing protein</fullName>
    </recommendedName>
</protein>
<dbReference type="InterPro" id="IPR021858">
    <property type="entry name" value="Fun_TF"/>
</dbReference>
<dbReference type="KEGG" id="aalt:CC77DRAFT_1007050"/>
<keyword evidence="1" id="KW-0539">Nucleus</keyword>
<dbReference type="GO" id="GO:0008270">
    <property type="term" value="F:zinc ion binding"/>
    <property type="evidence" value="ECO:0007669"/>
    <property type="project" value="InterPro"/>
</dbReference>
<evidence type="ECO:0000256" key="1">
    <source>
        <dbReference type="ARBA" id="ARBA00023242"/>
    </source>
</evidence>